<protein>
    <submittedName>
        <fullName evidence="1">Uncharacterized protein</fullName>
    </submittedName>
</protein>
<proteinExistence type="predicted"/>
<dbReference type="RefSeq" id="WP_353072459.1">
    <property type="nucleotide sequence ID" value="NZ_CP132938.1"/>
</dbReference>
<evidence type="ECO:0000313" key="1">
    <source>
        <dbReference type="EMBL" id="XCB22610.1"/>
    </source>
</evidence>
<dbReference type="KEGG" id="tgi:RBB81_01450"/>
<dbReference type="EMBL" id="CP132938">
    <property type="protein sequence ID" value="XCB22610.1"/>
    <property type="molecule type" value="Genomic_DNA"/>
</dbReference>
<accession>A0AAU7Z160</accession>
<name>A0AAU7Z160_9BACT</name>
<reference evidence="1" key="2">
    <citation type="journal article" date="2024" name="Environ. Microbiol.">
        <title>Genome analysis and description of Tunturibacter gen. nov. expands the diversity of Terriglobia in tundra soils.</title>
        <authorList>
            <person name="Messyasz A."/>
            <person name="Mannisto M.K."/>
            <person name="Kerkhof L.J."/>
            <person name="Haggblom M.M."/>
        </authorList>
    </citation>
    <scope>NUCLEOTIDE SEQUENCE</scope>
    <source>
        <strain evidence="1">M8UP39</strain>
    </source>
</reference>
<dbReference type="AlphaFoldDB" id="A0AAU7Z160"/>
<reference evidence="1" key="1">
    <citation type="submission" date="2023-08" db="EMBL/GenBank/DDBJ databases">
        <authorList>
            <person name="Messyasz A."/>
            <person name="Mannisto M.K."/>
            <person name="Kerkhof L.J."/>
            <person name="Haggblom M."/>
        </authorList>
    </citation>
    <scope>NUCLEOTIDE SEQUENCE</scope>
    <source>
        <strain evidence="1">M8UP39</strain>
    </source>
</reference>
<organism evidence="1">
    <name type="scientific">Tunturiibacter gelidiferens</name>
    <dbReference type="NCBI Taxonomy" id="3069689"/>
    <lineage>
        <taxon>Bacteria</taxon>
        <taxon>Pseudomonadati</taxon>
        <taxon>Acidobacteriota</taxon>
        <taxon>Terriglobia</taxon>
        <taxon>Terriglobales</taxon>
        <taxon>Acidobacteriaceae</taxon>
        <taxon>Tunturiibacter</taxon>
    </lineage>
</organism>
<gene>
    <name evidence="1" type="ORF">RBB81_01450</name>
</gene>
<sequence>MVCSLNCFLDFVEADSSKTRDLIVLRYKRAKSGEAKGRSTYYTPALQVIKRTLCPDGTAEQKVAAIAAVCSSRPTWTDQANDSRKESNVRVFRAFHSKFGSKEIKIFPAPRMQFQVSKDVAVNIQPDLFFESEKHVTMLKLGLCKKPRSESAVRLILQALSKASKRKGLKLPIKNFQFLDTVSGNSFVEHDEKIDLEEHLAAVANDLNESGTVTDANVGAPLMR</sequence>